<dbReference type="EMBL" id="MZNU01000379">
    <property type="protein sequence ID" value="OWO98793.1"/>
    <property type="molecule type" value="Genomic_DNA"/>
</dbReference>
<evidence type="ECO:0000313" key="3">
    <source>
        <dbReference type="Proteomes" id="UP000242519"/>
    </source>
</evidence>
<keyword evidence="3" id="KW-1185">Reference proteome</keyword>
<evidence type="ECO:0000256" key="1">
    <source>
        <dbReference type="SAM" id="MobiDB-lite"/>
    </source>
</evidence>
<dbReference type="AlphaFoldDB" id="A0A218YTV4"/>
<feature type="region of interest" description="Disordered" evidence="1">
    <location>
        <begin position="87"/>
        <end position="117"/>
    </location>
</feature>
<dbReference type="Proteomes" id="UP000242519">
    <property type="component" value="Unassembled WGS sequence"/>
</dbReference>
<name>A0A218YTV4_9HELO</name>
<proteinExistence type="predicted"/>
<gene>
    <name evidence="2" type="ORF">B2J93_4664</name>
</gene>
<accession>A0A218YTV4</accession>
<organism evidence="2 3">
    <name type="scientific">Diplocarpon coronariae</name>
    <dbReference type="NCBI Taxonomy" id="2795749"/>
    <lineage>
        <taxon>Eukaryota</taxon>
        <taxon>Fungi</taxon>
        <taxon>Dikarya</taxon>
        <taxon>Ascomycota</taxon>
        <taxon>Pezizomycotina</taxon>
        <taxon>Leotiomycetes</taxon>
        <taxon>Helotiales</taxon>
        <taxon>Drepanopezizaceae</taxon>
        <taxon>Diplocarpon</taxon>
    </lineage>
</organism>
<evidence type="ECO:0000313" key="2">
    <source>
        <dbReference type="EMBL" id="OWO98793.1"/>
    </source>
</evidence>
<sequence>MQSPQGVVGVGVAASEREVEWHLSAAPAGDGWAADHAEARLPTSIDLGRNRSEAAGLERAMQRINCSDLFPGEEDLPLARQRLQAVSPETCPTGLDGRTVYPDVSQDAATPPLYAVSPTNLQTLEELKS</sequence>
<comment type="caution">
    <text evidence="2">The sequence shown here is derived from an EMBL/GenBank/DDBJ whole genome shotgun (WGS) entry which is preliminary data.</text>
</comment>
<reference evidence="2 3" key="1">
    <citation type="submission" date="2017-04" db="EMBL/GenBank/DDBJ databases">
        <title>Draft genome sequence of Marssonina coronaria NL1: causal agent of apple blotch.</title>
        <authorList>
            <person name="Cheng Q."/>
        </authorList>
    </citation>
    <scope>NUCLEOTIDE SEQUENCE [LARGE SCALE GENOMIC DNA]</scope>
    <source>
        <strain evidence="2 3">NL1</strain>
    </source>
</reference>
<protein>
    <submittedName>
        <fullName evidence="2">Precorrin-3B synthase</fullName>
    </submittedName>
</protein>
<dbReference type="InParanoid" id="A0A218YTV4"/>